<dbReference type="Gene3D" id="6.10.140.1160">
    <property type="match status" value="1"/>
</dbReference>
<protein>
    <recommendedName>
        <fullName evidence="6">FAD-binding PCMH-type domain-containing protein</fullName>
    </recommendedName>
</protein>
<dbReference type="InterPro" id="IPR036318">
    <property type="entry name" value="FAD-bd_PCMH-like_sf"/>
</dbReference>
<dbReference type="Gene3D" id="3.30.465.10">
    <property type="match status" value="1"/>
</dbReference>
<dbReference type="PROSITE" id="PS00862">
    <property type="entry name" value="OX2_COVAL_FAD"/>
    <property type="match status" value="1"/>
</dbReference>
<dbReference type="InterPro" id="IPR006094">
    <property type="entry name" value="Oxid_FAD_bind_N"/>
</dbReference>
<comment type="cofactor">
    <cofactor evidence="1">
        <name>FAD</name>
        <dbReference type="ChEBI" id="CHEBI:57692"/>
    </cofactor>
</comment>
<evidence type="ECO:0000256" key="4">
    <source>
        <dbReference type="ARBA" id="ARBA00022827"/>
    </source>
</evidence>
<keyword evidence="8" id="KW-1185">Reference proteome</keyword>
<evidence type="ECO:0000256" key="1">
    <source>
        <dbReference type="ARBA" id="ARBA00001974"/>
    </source>
</evidence>
<evidence type="ECO:0000313" key="7">
    <source>
        <dbReference type="EMBL" id="KAH7145675.1"/>
    </source>
</evidence>
<name>A0A9P9EUW1_9HYPO</name>
<dbReference type="EMBL" id="JAGMUU010000009">
    <property type="protein sequence ID" value="KAH7145675.1"/>
    <property type="molecule type" value="Genomic_DNA"/>
</dbReference>
<dbReference type="Gene3D" id="3.40.462.20">
    <property type="match status" value="1"/>
</dbReference>
<dbReference type="OrthoDB" id="415825at2759"/>
<dbReference type="Proteomes" id="UP000717696">
    <property type="component" value="Unassembled WGS sequence"/>
</dbReference>
<keyword evidence="4" id="KW-0274">FAD</keyword>
<proteinExistence type="inferred from homology"/>
<keyword evidence="3" id="KW-0285">Flavoprotein</keyword>
<organism evidence="7 8">
    <name type="scientific">Dactylonectria estremocensis</name>
    <dbReference type="NCBI Taxonomy" id="1079267"/>
    <lineage>
        <taxon>Eukaryota</taxon>
        <taxon>Fungi</taxon>
        <taxon>Dikarya</taxon>
        <taxon>Ascomycota</taxon>
        <taxon>Pezizomycotina</taxon>
        <taxon>Sordariomycetes</taxon>
        <taxon>Hypocreomycetidae</taxon>
        <taxon>Hypocreales</taxon>
        <taxon>Nectriaceae</taxon>
        <taxon>Dactylonectria</taxon>
    </lineage>
</organism>
<dbReference type="PROSITE" id="PS51387">
    <property type="entry name" value="FAD_PCMH"/>
    <property type="match status" value="1"/>
</dbReference>
<dbReference type="Pfam" id="PF08031">
    <property type="entry name" value="BBE"/>
    <property type="match status" value="1"/>
</dbReference>
<evidence type="ECO:0000256" key="2">
    <source>
        <dbReference type="ARBA" id="ARBA00005466"/>
    </source>
</evidence>
<evidence type="ECO:0000313" key="8">
    <source>
        <dbReference type="Proteomes" id="UP000717696"/>
    </source>
</evidence>
<dbReference type="InterPro" id="IPR016167">
    <property type="entry name" value="FAD-bd_PCMH_sub1"/>
</dbReference>
<feature type="domain" description="FAD-binding PCMH-type" evidence="6">
    <location>
        <begin position="49"/>
        <end position="221"/>
    </location>
</feature>
<sequence length="484" mass="51738">MSEALSSTNISVCTRRNALTSCLAAANVRFSIQNSTEWTQATKPYNLRLAYSPAAVAIPSSVEDIRAAVSCGVQNGVRVSAKGGGHSYGSTGIGGEDGHLVAVLDRMFGVTLGEDGTTRVQPGARLGHVAMELFNQGGRAIAHGSCPGVGVAGHGLHGGYGMASRTHGLTLDWLTGAKVVLANGSLVHCSADENADLFWALRGAGSSFGIVAELEFDTFEAPSSVTPFSIDLNWGEDEAVEGFAALQVVAMEAPKELNMQLYMAPGGQTIQGVYYGDRIGLDAALRPLLDDIGAQISKASTMGWIEGLEYFADNQALDQSFPYDMHSTFYKTSLMTHALTRSQIKSFMSALFSNIDDASARHSWYVLIDLHGGANSAVAGAAADSTAYAHRDKLLLYQFSDRGADGVPYPEQGFALLEGFRASVTASMADGRWGMYANYLDTQLDSEMAQRLYWGENLPRLERIKAALDPDDVFWFPQGVRPTG</sequence>
<evidence type="ECO:0000256" key="5">
    <source>
        <dbReference type="ARBA" id="ARBA00023002"/>
    </source>
</evidence>
<dbReference type="InterPro" id="IPR012951">
    <property type="entry name" value="BBE"/>
</dbReference>
<dbReference type="PANTHER" id="PTHR42973:SF39">
    <property type="entry name" value="FAD-BINDING PCMH-TYPE DOMAIN-CONTAINING PROTEIN"/>
    <property type="match status" value="1"/>
</dbReference>
<dbReference type="InterPro" id="IPR016166">
    <property type="entry name" value="FAD-bd_PCMH"/>
</dbReference>
<dbReference type="PANTHER" id="PTHR42973">
    <property type="entry name" value="BINDING OXIDOREDUCTASE, PUTATIVE (AFU_ORTHOLOGUE AFUA_1G17690)-RELATED"/>
    <property type="match status" value="1"/>
</dbReference>
<dbReference type="Pfam" id="PF01565">
    <property type="entry name" value="FAD_binding_4"/>
    <property type="match status" value="1"/>
</dbReference>
<dbReference type="InterPro" id="IPR006093">
    <property type="entry name" value="Oxy_OxRdtase_FAD_BS"/>
</dbReference>
<dbReference type="SUPFAM" id="SSF56176">
    <property type="entry name" value="FAD-binding/transporter-associated domain-like"/>
    <property type="match status" value="1"/>
</dbReference>
<accession>A0A9P9EUW1</accession>
<gene>
    <name evidence="7" type="ORF">B0J13DRAFT_595517</name>
</gene>
<dbReference type="InterPro" id="IPR050416">
    <property type="entry name" value="FAD-linked_Oxidoreductase"/>
</dbReference>
<keyword evidence="5" id="KW-0560">Oxidoreductase</keyword>
<reference evidence="7" key="1">
    <citation type="journal article" date="2021" name="Nat. Commun.">
        <title>Genetic determinants of endophytism in the Arabidopsis root mycobiome.</title>
        <authorList>
            <person name="Mesny F."/>
            <person name="Miyauchi S."/>
            <person name="Thiergart T."/>
            <person name="Pickel B."/>
            <person name="Atanasova L."/>
            <person name="Karlsson M."/>
            <person name="Huettel B."/>
            <person name="Barry K.W."/>
            <person name="Haridas S."/>
            <person name="Chen C."/>
            <person name="Bauer D."/>
            <person name="Andreopoulos W."/>
            <person name="Pangilinan J."/>
            <person name="LaButti K."/>
            <person name="Riley R."/>
            <person name="Lipzen A."/>
            <person name="Clum A."/>
            <person name="Drula E."/>
            <person name="Henrissat B."/>
            <person name="Kohler A."/>
            <person name="Grigoriev I.V."/>
            <person name="Martin F.M."/>
            <person name="Hacquard S."/>
        </authorList>
    </citation>
    <scope>NUCLEOTIDE SEQUENCE</scope>
    <source>
        <strain evidence="7">MPI-CAGE-AT-0021</strain>
    </source>
</reference>
<dbReference type="InterPro" id="IPR016169">
    <property type="entry name" value="FAD-bd_PCMH_sub2"/>
</dbReference>
<dbReference type="Gene3D" id="3.30.43.10">
    <property type="entry name" value="Uridine Diphospho-n-acetylenolpyruvylglucosamine Reductase, domain 2"/>
    <property type="match status" value="1"/>
</dbReference>
<dbReference type="AlphaFoldDB" id="A0A9P9EUW1"/>
<dbReference type="GO" id="GO:0071949">
    <property type="term" value="F:FAD binding"/>
    <property type="evidence" value="ECO:0007669"/>
    <property type="project" value="InterPro"/>
</dbReference>
<evidence type="ECO:0000256" key="3">
    <source>
        <dbReference type="ARBA" id="ARBA00022630"/>
    </source>
</evidence>
<comment type="similarity">
    <text evidence="2">Belongs to the oxygen-dependent FAD-linked oxidoreductase family.</text>
</comment>
<dbReference type="GO" id="GO:0016491">
    <property type="term" value="F:oxidoreductase activity"/>
    <property type="evidence" value="ECO:0007669"/>
    <property type="project" value="UniProtKB-KW"/>
</dbReference>
<evidence type="ECO:0000259" key="6">
    <source>
        <dbReference type="PROSITE" id="PS51387"/>
    </source>
</evidence>
<comment type="caution">
    <text evidence="7">The sequence shown here is derived from an EMBL/GenBank/DDBJ whole genome shotgun (WGS) entry which is preliminary data.</text>
</comment>